<comment type="caution">
    <text evidence="10">The sequence shown here is derived from an EMBL/GenBank/DDBJ whole genome shotgun (WGS) entry which is preliminary data.</text>
</comment>
<dbReference type="PANTHER" id="PTHR43867:SF2">
    <property type="entry name" value="CELLULOSE SYNTHASE CATALYTIC SUBUNIT A [UDP-FORMING]"/>
    <property type="match status" value="1"/>
</dbReference>
<protein>
    <recommendedName>
        <fullName evidence="9">Glycosyltransferase 2-like domain-containing protein</fullName>
    </recommendedName>
</protein>
<sequence length="264" mass="29932">MLHVSREYPQAHYTSREKPEVPDYKAGNLNNGLKFSVKLTESPSAFVAGLDADMMVQPNWLRAMMSHLNEPKMSMACAPQYFWNIPHDDTVRQDLDYFYAVTELIHDRLGVGDCIGSGYLARREAIEDVGGFLTYSIRKDTACSSLLFRKGWSVAYIDEYLQYGEMPDTLSGHIKQRTRWTIGNVQTAFEVSLLLNTSTTETHPRQTNFRLWSPSVRFCSVRQRFAGFVFGAGSCVNTAPNWLGCIGLPLVLLAGYLFVVYQER</sequence>
<dbReference type="InterPro" id="IPR050321">
    <property type="entry name" value="Glycosyltr_2/OpgH_subfam"/>
</dbReference>
<feature type="region of interest" description="Disordered" evidence="7">
    <location>
        <begin position="1"/>
        <end position="21"/>
    </location>
</feature>
<dbReference type="Proteomes" id="UP001199106">
    <property type="component" value="Unassembled WGS sequence"/>
</dbReference>
<dbReference type="InterPro" id="IPR029044">
    <property type="entry name" value="Nucleotide-diphossugar_trans"/>
</dbReference>
<gene>
    <name evidence="10" type="ORF">G6011_10245</name>
</gene>
<accession>A0AAD4NMW3</accession>
<dbReference type="SUPFAM" id="SSF53448">
    <property type="entry name" value="Nucleotide-diphospho-sugar transferases"/>
    <property type="match status" value="1"/>
</dbReference>
<evidence type="ECO:0000256" key="5">
    <source>
        <dbReference type="ARBA" id="ARBA00022989"/>
    </source>
</evidence>
<evidence type="ECO:0000256" key="4">
    <source>
        <dbReference type="ARBA" id="ARBA00022692"/>
    </source>
</evidence>
<dbReference type="AlphaFoldDB" id="A0AAD4NMW3"/>
<dbReference type="EMBL" id="JAANER010000003">
    <property type="protein sequence ID" value="KAG9191511.1"/>
    <property type="molecule type" value="Genomic_DNA"/>
</dbReference>
<name>A0AAD4NMW3_9PLEO</name>
<keyword evidence="2" id="KW-0328">Glycosyltransferase</keyword>
<keyword evidence="11" id="KW-1185">Reference proteome</keyword>
<dbReference type="GO" id="GO:0016020">
    <property type="term" value="C:membrane"/>
    <property type="evidence" value="ECO:0007669"/>
    <property type="project" value="UniProtKB-SubCell"/>
</dbReference>
<evidence type="ECO:0000256" key="6">
    <source>
        <dbReference type="ARBA" id="ARBA00023136"/>
    </source>
</evidence>
<dbReference type="Gene3D" id="3.90.550.10">
    <property type="entry name" value="Spore Coat Polysaccharide Biosynthesis Protein SpsA, Chain A"/>
    <property type="match status" value="1"/>
</dbReference>
<dbReference type="Pfam" id="PF13632">
    <property type="entry name" value="Glyco_trans_2_3"/>
    <property type="match status" value="1"/>
</dbReference>
<evidence type="ECO:0000256" key="2">
    <source>
        <dbReference type="ARBA" id="ARBA00022676"/>
    </source>
</evidence>
<dbReference type="GO" id="GO:0016757">
    <property type="term" value="F:glycosyltransferase activity"/>
    <property type="evidence" value="ECO:0007669"/>
    <property type="project" value="UniProtKB-KW"/>
</dbReference>
<keyword evidence="4 8" id="KW-0812">Transmembrane</keyword>
<feature type="transmembrane region" description="Helical" evidence="8">
    <location>
        <begin position="241"/>
        <end position="261"/>
    </location>
</feature>
<evidence type="ECO:0000259" key="9">
    <source>
        <dbReference type="Pfam" id="PF13632"/>
    </source>
</evidence>
<evidence type="ECO:0000256" key="8">
    <source>
        <dbReference type="SAM" id="Phobius"/>
    </source>
</evidence>
<evidence type="ECO:0000256" key="3">
    <source>
        <dbReference type="ARBA" id="ARBA00022679"/>
    </source>
</evidence>
<evidence type="ECO:0000256" key="7">
    <source>
        <dbReference type="SAM" id="MobiDB-lite"/>
    </source>
</evidence>
<evidence type="ECO:0000313" key="11">
    <source>
        <dbReference type="Proteomes" id="UP001199106"/>
    </source>
</evidence>
<feature type="domain" description="Glycosyltransferase 2-like" evidence="9">
    <location>
        <begin position="47"/>
        <end position="214"/>
    </location>
</feature>
<keyword evidence="6 8" id="KW-0472">Membrane</keyword>
<proteinExistence type="predicted"/>
<organism evidence="10 11">
    <name type="scientific">Alternaria panax</name>
    <dbReference type="NCBI Taxonomy" id="48097"/>
    <lineage>
        <taxon>Eukaryota</taxon>
        <taxon>Fungi</taxon>
        <taxon>Dikarya</taxon>
        <taxon>Ascomycota</taxon>
        <taxon>Pezizomycotina</taxon>
        <taxon>Dothideomycetes</taxon>
        <taxon>Pleosporomycetidae</taxon>
        <taxon>Pleosporales</taxon>
        <taxon>Pleosporineae</taxon>
        <taxon>Pleosporaceae</taxon>
        <taxon>Alternaria</taxon>
        <taxon>Alternaria sect. Panax</taxon>
    </lineage>
</organism>
<comment type="subcellular location">
    <subcellularLocation>
        <location evidence="1">Membrane</location>
        <topology evidence="1">Multi-pass membrane protein</topology>
    </subcellularLocation>
</comment>
<keyword evidence="3" id="KW-0808">Transferase</keyword>
<dbReference type="PANTHER" id="PTHR43867">
    <property type="entry name" value="CELLULOSE SYNTHASE CATALYTIC SUBUNIT A [UDP-FORMING]"/>
    <property type="match status" value="1"/>
</dbReference>
<evidence type="ECO:0000256" key="1">
    <source>
        <dbReference type="ARBA" id="ARBA00004141"/>
    </source>
</evidence>
<dbReference type="InterPro" id="IPR001173">
    <property type="entry name" value="Glyco_trans_2-like"/>
</dbReference>
<evidence type="ECO:0000313" key="10">
    <source>
        <dbReference type="EMBL" id="KAG9191511.1"/>
    </source>
</evidence>
<keyword evidence="5 8" id="KW-1133">Transmembrane helix</keyword>
<reference evidence="10" key="1">
    <citation type="submission" date="2021-07" db="EMBL/GenBank/DDBJ databases">
        <title>Genome Resource of American Ginseng Black Spot Pathogen Alternaria panax.</title>
        <authorList>
            <person name="Qiu C."/>
            <person name="Wang W."/>
            <person name="Liu Z."/>
        </authorList>
    </citation>
    <scope>NUCLEOTIDE SEQUENCE</scope>
    <source>
        <strain evidence="10">BNCC115425</strain>
    </source>
</reference>